<name>A0A9X2EGX3_9SPHN</name>
<comment type="similarity">
    <text evidence="1 7">Belongs to the bacterial ribosomal protein bL9 family.</text>
</comment>
<dbReference type="GO" id="GO:0019843">
    <property type="term" value="F:rRNA binding"/>
    <property type="evidence" value="ECO:0007669"/>
    <property type="project" value="UniProtKB-UniRule"/>
</dbReference>
<comment type="caution">
    <text evidence="10">The sequence shown here is derived from an EMBL/GenBank/DDBJ whole genome shotgun (WGS) entry which is preliminary data.</text>
</comment>
<proteinExistence type="inferred from homology"/>
<evidence type="ECO:0000256" key="7">
    <source>
        <dbReference type="HAMAP-Rule" id="MF_00503"/>
    </source>
</evidence>
<dbReference type="Pfam" id="PF01281">
    <property type="entry name" value="Ribosomal_L9_N"/>
    <property type="match status" value="1"/>
</dbReference>
<dbReference type="PROSITE" id="PS00651">
    <property type="entry name" value="RIBOSOMAL_L9"/>
    <property type="match status" value="1"/>
</dbReference>
<dbReference type="InterPro" id="IPR036791">
    <property type="entry name" value="Ribosomal_bL9_C_sf"/>
</dbReference>
<evidence type="ECO:0000256" key="3">
    <source>
        <dbReference type="ARBA" id="ARBA00022884"/>
    </source>
</evidence>
<dbReference type="InterPro" id="IPR020594">
    <property type="entry name" value="Ribosomal_bL9_bac/chp"/>
</dbReference>
<protein>
    <recommendedName>
        <fullName evidence="6 7">Large ribosomal subunit protein bL9</fullName>
    </recommendedName>
</protein>
<dbReference type="GO" id="GO:0006412">
    <property type="term" value="P:translation"/>
    <property type="evidence" value="ECO:0007669"/>
    <property type="project" value="UniProtKB-UniRule"/>
</dbReference>
<dbReference type="Gene3D" id="3.40.5.10">
    <property type="entry name" value="Ribosomal protein L9, N-terminal domain"/>
    <property type="match status" value="1"/>
</dbReference>
<dbReference type="SUPFAM" id="SSF55653">
    <property type="entry name" value="Ribosomal protein L9 C-domain"/>
    <property type="match status" value="1"/>
</dbReference>
<evidence type="ECO:0000256" key="5">
    <source>
        <dbReference type="ARBA" id="ARBA00023274"/>
    </source>
</evidence>
<dbReference type="InterPro" id="IPR000244">
    <property type="entry name" value="Ribosomal_bL9"/>
</dbReference>
<dbReference type="GO" id="GO:1990904">
    <property type="term" value="C:ribonucleoprotein complex"/>
    <property type="evidence" value="ECO:0007669"/>
    <property type="project" value="UniProtKB-KW"/>
</dbReference>
<keyword evidence="4 7" id="KW-0689">Ribosomal protein</keyword>
<dbReference type="GO" id="GO:0005840">
    <property type="term" value="C:ribosome"/>
    <property type="evidence" value="ECO:0007669"/>
    <property type="project" value="UniProtKB-KW"/>
</dbReference>
<dbReference type="InterPro" id="IPR020069">
    <property type="entry name" value="Ribosomal_bL9_C"/>
</dbReference>
<evidence type="ECO:0000259" key="9">
    <source>
        <dbReference type="PROSITE" id="PS00651"/>
    </source>
</evidence>
<feature type="region of interest" description="Disordered" evidence="8">
    <location>
        <begin position="217"/>
        <end position="244"/>
    </location>
</feature>
<keyword evidence="2 7" id="KW-0699">rRNA-binding</keyword>
<evidence type="ECO:0000256" key="8">
    <source>
        <dbReference type="SAM" id="MobiDB-lite"/>
    </source>
</evidence>
<keyword evidence="11" id="KW-1185">Reference proteome</keyword>
<feature type="domain" description="Ribosomal protein L9" evidence="9">
    <location>
        <begin position="13"/>
        <end position="40"/>
    </location>
</feature>
<dbReference type="HAMAP" id="MF_00503">
    <property type="entry name" value="Ribosomal_bL9"/>
    <property type="match status" value="1"/>
</dbReference>
<dbReference type="EMBL" id="JAMSHT010000001">
    <property type="protein sequence ID" value="MCM8557272.1"/>
    <property type="molecule type" value="Genomic_DNA"/>
</dbReference>
<evidence type="ECO:0000256" key="6">
    <source>
        <dbReference type="ARBA" id="ARBA00035292"/>
    </source>
</evidence>
<dbReference type="PANTHER" id="PTHR21368">
    <property type="entry name" value="50S RIBOSOMAL PROTEIN L9"/>
    <property type="match status" value="1"/>
</dbReference>
<dbReference type="Pfam" id="PF03948">
    <property type="entry name" value="Ribosomal_L9_C"/>
    <property type="match status" value="1"/>
</dbReference>
<keyword evidence="3 7" id="KW-0694">RNA-binding</keyword>
<dbReference type="AlphaFoldDB" id="A0A9X2EGX3"/>
<reference evidence="10" key="1">
    <citation type="submission" date="2022-06" db="EMBL/GenBank/DDBJ databases">
        <title>Sphingomicrobium sedimins sp. nov., a marine bacterium isolated from tidal flat.</title>
        <authorList>
            <person name="Kim C.-H."/>
            <person name="Yoo Y."/>
            <person name="Kim J.-J."/>
        </authorList>
    </citation>
    <scope>NUCLEOTIDE SEQUENCE</scope>
    <source>
        <strain evidence="10">GRR-S6-50</strain>
    </source>
</reference>
<organism evidence="10 11">
    <name type="scientific">Sphingomicrobium sediminis</name>
    <dbReference type="NCBI Taxonomy" id="2950949"/>
    <lineage>
        <taxon>Bacteria</taxon>
        <taxon>Pseudomonadati</taxon>
        <taxon>Pseudomonadota</taxon>
        <taxon>Alphaproteobacteria</taxon>
        <taxon>Sphingomonadales</taxon>
        <taxon>Sphingomonadaceae</taxon>
        <taxon>Sphingomicrobium</taxon>
    </lineage>
</organism>
<accession>A0A9X2EGX3</accession>
<dbReference type="InterPro" id="IPR009027">
    <property type="entry name" value="Ribosomal_bL9/RNase_H1_N"/>
</dbReference>
<gene>
    <name evidence="7 10" type="primary">rplI</name>
    <name evidence="10" type="ORF">NDO55_05490</name>
</gene>
<dbReference type="Gene3D" id="3.10.430.100">
    <property type="entry name" value="Ribosomal protein L9, C-terminal domain"/>
    <property type="match status" value="1"/>
</dbReference>
<dbReference type="SUPFAM" id="SSF55658">
    <property type="entry name" value="L9 N-domain-like"/>
    <property type="match status" value="1"/>
</dbReference>
<evidence type="ECO:0000256" key="2">
    <source>
        <dbReference type="ARBA" id="ARBA00022730"/>
    </source>
</evidence>
<evidence type="ECO:0000256" key="1">
    <source>
        <dbReference type="ARBA" id="ARBA00010605"/>
    </source>
</evidence>
<evidence type="ECO:0000313" key="11">
    <source>
        <dbReference type="Proteomes" id="UP001155128"/>
    </source>
</evidence>
<keyword evidence="5 7" id="KW-0687">Ribonucleoprotein</keyword>
<dbReference type="InterPro" id="IPR036935">
    <property type="entry name" value="Ribosomal_bL9_N_sf"/>
</dbReference>
<evidence type="ECO:0000313" key="10">
    <source>
        <dbReference type="EMBL" id="MCM8557272.1"/>
    </source>
</evidence>
<dbReference type="RefSeq" id="WP_252113203.1">
    <property type="nucleotide sequence ID" value="NZ_JAMSHT010000001.1"/>
</dbReference>
<evidence type="ECO:0000256" key="4">
    <source>
        <dbReference type="ARBA" id="ARBA00022980"/>
    </source>
</evidence>
<dbReference type="NCBIfam" id="TIGR00158">
    <property type="entry name" value="L9"/>
    <property type="match status" value="1"/>
</dbReference>
<dbReference type="Proteomes" id="UP001155128">
    <property type="component" value="Unassembled WGS sequence"/>
</dbReference>
<sequence>MDVILLERVEKLGGIGDVVTVKNGYARNFLLPNKKALRANAANKAVFEANRERIEKENAEKRDSAEGEAKKMDGTTLVLIRQASNTGQLYGSVATRDIVAGMDEEGHKIEKSQVQLIRPIKTIGMHDVTVVLHPEVSITVKANVARSPEEAELQAQGIDIIQQMYEEEQAELVENAIDAGVDEEVVLEPGQVVAEDGSIEVADPAAAKEEEIAEIEAEAEAADADEGDAEAEADTAEEASEEEK</sequence>
<dbReference type="InterPro" id="IPR020070">
    <property type="entry name" value="Ribosomal_bL9_N"/>
</dbReference>
<comment type="function">
    <text evidence="7">Binds to the 23S rRNA.</text>
</comment>
<dbReference type="GO" id="GO:0003735">
    <property type="term" value="F:structural constituent of ribosome"/>
    <property type="evidence" value="ECO:0007669"/>
    <property type="project" value="InterPro"/>
</dbReference>